<evidence type="ECO:0000256" key="2">
    <source>
        <dbReference type="ARBA" id="ARBA00010617"/>
    </source>
</evidence>
<dbReference type="InterPro" id="IPR001128">
    <property type="entry name" value="Cyt_P450"/>
</dbReference>
<dbReference type="GO" id="GO:0004497">
    <property type="term" value="F:monooxygenase activity"/>
    <property type="evidence" value="ECO:0007669"/>
    <property type="project" value="UniProtKB-KW"/>
</dbReference>
<dbReference type="EMBL" id="GEBQ01001578">
    <property type="protein sequence ID" value="JAT38399.1"/>
    <property type="molecule type" value="Transcribed_RNA"/>
</dbReference>
<comment type="cofactor">
    <cofactor evidence="1 8">
        <name>heme</name>
        <dbReference type="ChEBI" id="CHEBI:30413"/>
    </cofactor>
</comment>
<evidence type="ECO:0000256" key="5">
    <source>
        <dbReference type="ARBA" id="ARBA00023002"/>
    </source>
</evidence>
<dbReference type="InterPro" id="IPR017972">
    <property type="entry name" value="Cyt_P450_CS"/>
</dbReference>
<dbReference type="PANTHER" id="PTHR24279">
    <property type="entry name" value="CYTOCHROME P450"/>
    <property type="match status" value="1"/>
</dbReference>
<evidence type="ECO:0000256" key="8">
    <source>
        <dbReference type="PIRSR" id="PIRSR602401-1"/>
    </source>
</evidence>
<protein>
    <recommendedName>
        <fullName evidence="12">Cytochrome P450</fullName>
    </recommendedName>
</protein>
<dbReference type="AlphaFoldDB" id="A0A1B6KJG1"/>
<evidence type="ECO:0000313" key="11">
    <source>
        <dbReference type="EMBL" id="JAT38399.1"/>
    </source>
</evidence>
<evidence type="ECO:0000256" key="9">
    <source>
        <dbReference type="RuleBase" id="RU000461"/>
    </source>
</evidence>
<dbReference type="Gene3D" id="1.10.630.10">
    <property type="entry name" value="Cytochrome P450"/>
    <property type="match status" value="1"/>
</dbReference>
<dbReference type="PRINTS" id="PR00385">
    <property type="entry name" value="P450"/>
</dbReference>
<dbReference type="InterPro" id="IPR050479">
    <property type="entry name" value="CYP11_CYP27_families"/>
</dbReference>
<reference evidence="10" key="1">
    <citation type="submission" date="2015-11" db="EMBL/GenBank/DDBJ databases">
        <title>De novo transcriptome assembly of four potential Pierce s Disease insect vectors from Arizona vineyards.</title>
        <authorList>
            <person name="Tassone E.E."/>
        </authorList>
    </citation>
    <scope>NUCLEOTIDE SEQUENCE</scope>
</reference>
<evidence type="ECO:0000256" key="4">
    <source>
        <dbReference type="ARBA" id="ARBA00022723"/>
    </source>
</evidence>
<keyword evidence="6 8" id="KW-0408">Iron</keyword>
<dbReference type="PRINTS" id="PR00463">
    <property type="entry name" value="EP450I"/>
</dbReference>
<sequence length="489" mass="56206">MIASVRNVQILLRRNVTTGHSEWENALSFEQVPGPKSFPLIGNVWRFLPIIGDLYKLDTTELHVELNRRFGDIVKLEGIPGKAPFVFLANAKDVAKVFHAEGEFPVRDAMQSTSYYREHVHPHPYTTVGHLIGQGCQWKKFRTRVNQLMMKQSHIDVYQAAVTEVTDNFVYRIKQVRNRNNETDKDFIGELRKWALEVLGVVALDHRFGCLQDTLSEEAQDIMKAVGDFHRVTFHLDTQPLPLWQYFSSSHFSTMVSALDHLHGVSEKYVTLAEKKTGTREGSRSILQELVAQGSDGRDVALVLAVDMFLAGVEIIAAMSYTLLYALARHTESQQWLFERISDRTLRHSHLQAFIKETMRLWPVAIGTIRTPDRDLVLSGYKIPKGSLLMLSNYVMCRNPKYFENPLDFRPQRWLGGERLEYSQFAFAPFGIGSRSCVGKRIAMLELETFLFMIVKNFNVEYNQEDMKFESRFLNVISSPMRLAFTDKN</sequence>
<dbReference type="PROSITE" id="PS00086">
    <property type="entry name" value="CYTOCHROME_P450"/>
    <property type="match status" value="1"/>
</dbReference>
<dbReference type="PANTHER" id="PTHR24279:SF120">
    <property type="entry name" value="CYTOCHROME P450"/>
    <property type="match status" value="1"/>
</dbReference>
<accession>A0A1B6KJG1</accession>
<gene>
    <name evidence="11" type="ORF">g.11362</name>
    <name evidence="10" type="ORF">g.11363</name>
</gene>
<keyword evidence="7 9" id="KW-0503">Monooxygenase</keyword>
<dbReference type="CDD" id="cd11054">
    <property type="entry name" value="CYP24A1-like"/>
    <property type="match status" value="1"/>
</dbReference>
<evidence type="ECO:0008006" key="12">
    <source>
        <dbReference type="Google" id="ProtNLM"/>
    </source>
</evidence>
<dbReference type="GO" id="GO:0020037">
    <property type="term" value="F:heme binding"/>
    <property type="evidence" value="ECO:0007669"/>
    <property type="project" value="InterPro"/>
</dbReference>
<dbReference type="InterPro" id="IPR002401">
    <property type="entry name" value="Cyt_P450_E_grp-I"/>
</dbReference>
<dbReference type="GO" id="GO:0005506">
    <property type="term" value="F:iron ion binding"/>
    <property type="evidence" value="ECO:0007669"/>
    <property type="project" value="InterPro"/>
</dbReference>
<comment type="similarity">
    <text evidence="2 9">Belongs to the cytochrome P450 family.</text>
</comment>
<dbReference type="Pfam" id="PF00067">
    <property type="entry name" value="p450"/>
    <property type="match status" value="1"/>
</dbReference>
<evidence type="ECO:0000256" key="6">
    <source>
        <dbReference type="ARBA" id="ARBA00023004"/>
    </source>
</evidence>
<organism evidence="10">
    <name type="scientific">Graphocephala atropunctata</name>
    <dbReference type="NCBI Taxonomy" id="36148"/>
    <lineage>
        <taxon>Eukaryota</taxon>
        <taxon>Metazoa</taxon>
        <taxon>Ecdysozoa</taxon>
        <taxon>Arthropoda</taxon>
        <taxon>Hexapoda</taxon>
        <taxon>Insecta</taxon>
        <taxon>Pterygota</taxon>
        <taxon>Neoptera</taxon>
        <taxon>Paraneoptera</taxon>
        <taxon>Hemiptera</taxon>
        <taxon>Auchenorrhyncha</taxon>
        <taxon>Membracoidea</taxon>
        <taxon>Cicadellidae</taxon>
        <taxon>Cicadellinae</taxon>
        <taxon>Cicadellini</taxon>
        <taxon>Graphocephala</taxon>
    </lineage>
</organism>
<evidence type="ECO:0000256" key="1">
    <source>
        <dbReference type="ARBA" id="ARBA00001971"/>
    </source>
</evidence>
<evidence type="ECO:0000313" key="10">
    <source>
        <dbReference type="EMBL" id="JAT11565.1"/>
    </source>
</evidence>
<keyword evidence="4 8" id="KW-0479">Metal-binding</keyword>
<evidence type="ECO:0000256" key="7">
    <source>
        <dbReference type="ARBA" id="ARBA00023033"/>
    </source>
</evidence>
<proteinExistence type="inferred from homology"/>
<dbReference type="EMBL" id="GEBQ01028412">
    <property type="protein sequence ID" value="JAT11565.1"/>
    <property type="molecule type" value="Transcribed_RNA"/>
</dbReference>
<keyword evidence="3 8" id="KW-0349">Heme</keyword>
<dbReference type="InterPro" id="IPR036396">
    <property type="entry name" value="Cyt_P450_sf"/>
</dbReference>
<name>A0A1B6KJG1_9HEMI</name>
<keyword evidence="5 9" id="KW-0560">Oxidoreductase</keyword>
<evidence type="ECO:0000256" key="3">
    <source>
        <dbReference type="ARBA" id="ARBA00022617"/>
    </source>
</evidence>
<feature type="binding site" description="axial binding residue" evidence="8">
    <location>
        <position position="437"/>
    </location>
    <ligand>
        <name>heme</name>
        <dbReference type="ChEBI" id="CHEBI:30413"/>
    </ligand>
    <ligandPart>
        <name>Fe</name>
        <dbReference type="ChEBI" id="CHEBI:18248"/>
    </ligandPart>
</feature>
<dbReference type="SUPFAM" id="SSF48264">
    <property type="entry name" value="Cytochrome P450"/>
    <property type="match status" value="1"/>
</dbReference>
<dbReference type="GO" id="GO:0016705">
    <property type="term" value="F:oxidoreductase activity, acting on paired donors, with incorporation or reduction of molecular oxygen"/>
    <property type="evidence" value="ECO:0007669"/>
    <property type="project" value="InterPro"/>
</dbReference>